<dbReference type="RefSeq" id="WP_099082180.1">
    <property type="nucleotide sequence ID" value="NZ_AWQQ01000019.1"/>
</dbReference>
<keyword evidence="2" id="KW-1185">Reference proteome</keyword>
<evidence type="ECO:0000313" key="2">
    <source>
        <dbReference type="Proteomes" id="UP000222564"/>
    </source>
</evidence>
<dbReference type="AlphaFoldDB" id="A0A2C6MJ27"/>
<dbReference type="PROSITE" id="PS51257">
    <property type="entry name" value="PROKAR_LIPOPROTEIN"/>
    <property type="match status" value="1"/>
</dbReference>
<name>A0A2C6MJ27_9FIRM</name>
<accession>A0A2C6MJ27</accession>
<evidence type="ECO:0008006" key="3">
    <source>
        <dbReference type="Google" id="ProtNLM"/>
    </source>
</evidence>
<sequence length="287" mass="32829">MKKLFIFYLVMLFFITACNFGNKEDFSFLKNSENISLEKYTLGPFGLDENKLTISNKKEEISKLVDLISKSANKGSGKIKLTSPSEIQEYYSLEFFIPAGDKAGYYHFLYLPEQNLLYYPSGDSANIYTKYELNPELSKILQDSKIEYDKKMNTGVDTIPKFITWGGANEWLDSEGGKKGVYVMKLSVKYNLYLITYGKTKYGTLLRGNLVPDEDKNYIVETRLVEPVSSVQQLSSTPFLVLKAPKDINIQVILKDDNNITKEQLENIESTYYNQEAEKLVIDSKVN</sequence>
<evidence type="ECO:0000313" key="1">
    <source>
        <dbReference type="EMBL" id="PHJ39506.1"/>
    </source>
</evidence>
<reference evidence="1 2" key="1">
    <citation type="submission" date="2013-09" db="EMBL/GenBank/DDBJ databases">
        <title>Biodegradation of hydrocarbons in the deep terrestrial subsurface : characterization of a microbial consortium composed of two Desulfotomaculum species originating from a deep geological formation.</title>
        <authorList>
            <person name="Aullo T."/>
            <person name="Berlendis S."/>
            <person name="Lascourreges J.-F."/>
            <person name="Dessort D."/>
            <person name="Saint-Laurent S."/>
            <person name="Schraauwers B."/>
            <person name="Mas J."/>
            <person name="Magot M."/>
            <person name="Ranchou-Peyruse A."/>
        </authorList>
    </citation>
    <scope>NUCLEOTIDE SEQUENCE [LARGE SCALE GENOMIC DNA]</scope>
    <source>
        <strain evidence="1 2">Bs107</strain>
    </source>
</reference>
<protein>
    <recommendedName>
        <fullName evidence="3">Lipoprotein</fullName>
    </recommendedName>
</protein>
<organism evidence="1 2">
    <name type="scientific">Desulforamulus profundi</name>
    <dbReference type="NCBI Taxonomy" id="1383067"/>
    <lineage>
        <taxon>Bacteria</taxon>
        <taxon>Bacillati</taxon>
        <taxon>Bacillota</taxon>
        <taxon>Clostridia</taxon>
        <taxon>Eubacteriales</taxon>
        <taxon>Peptococcaceae</taxon>
        <taxon>Desulforamulus</taxon>
    </lineage>
</organism>
<proteinExistence type="predicted"/>
<gene>
    <name evidence="1" type="ORF">P378_03015</name>
</gene>
<dbReference type="Proteomes" id="UP000222564">
    <property type="component" value="Unassembled WGS sequence"/>
</dbReference>
<dbReference type="EMBL" id="AWQQ01000019">
    <property type="protein sequence ID" value="PHJ39506.1"/>
    <property type="molecule type" value="Genomic_DNA"/>
</dbReference>
<comment type="caution">
    <text evidence="1">The sequence shown here is derived from an EMBL/GenBank/DDBJ whole genome shotgun (WGS) entry which is preliminary data.</text>
</comment>